<dbReference type="InterPro" id="IPR029787">
    <property type="entry name" value="Nucleotide_cyclase"/>
</dbReference>
<dbReference type="Gene3D" id="3.30.70.1230">
    <property type="entry name" value="Nucleotide cyclase"/>
    <property type="match status" value="1"/>
</dbReference>
<proteinExistence type="predicted"/>
<dbReference type="GO" id="GO:0004016">
    <property type="term" value="F:adenylate cyclase activity"/>
    <property type="evidence" value="ECO:0007669"/>
    <property type="project" value="UniProtKB-ARBA"/>
</dbReference>
<dbReference type="PANTHER" id="PTHR43433:SF8">
    <property type="entry name" value="BIFUNCTIONAL LIPASE_ADENYLATE CYCLASE LIPJ"/>
    <property type="match status" value="1"/>
</dbReference>
<dbReference type="Pfam" id="PF00211">
    <property type="entry name" value="Guanylate_cyc"/>
    <property type="match status" value="1"/>
</dbReference>
<dbReference type="Proteomes" id="UP000295341">
    <property type="component" value="Unassembled WGS sequence"/>
</dbReference>
<dbReference type="SUPFAM" id="SSF53474">
    <property type="entry name" value="alpha/beta-Hydrolases"/>
    <property type="match status" value="1"/>
</dbReference>
<dbReference type="PROSITE" id="PS50125">
    <property type="entry name" value="GUANYLATE_CYCLASE_2"/>
    <property type="match status" value="1"/>
</dbReference>
<dbReference type="InterPro" id="IPR050471">
    <property type="entry name" value="AB_hydrolase"/>
</dbReference>
<protein>
    <submittedName>
        <fullName evidence="2">Class 3 adenylate cyclase</fullName>
    </submittedName>
</protein>
<dbReference type="InterPro" id="IPR029058">
    <property type="entry name" value="AB_hydrolase_fold"/>
</dbReference>
<reference evidence="2 3" key="1">
    <citation type="submission" date="2019-03" db="EMBL/GenBank/DDBJ databases">
        <title>Genomic Encyclopedia of Type Strains, Phase IV (KMG-IV): sequencing the most valuable type-strain genomes for metagenomic binning, comparative biology and taxonomic classification.</title>
        <authorList>
            <person name="Goeker M."/>
        </authorList>
    </citation>
    <scope>NUCLEOTIDE SEQUENCE [LARGE SCALE GENOMIC DNA]</scope>
    <source>
        <strain evidence="2 3">DSM 26377</strain>
    </source>
</reference>
<dbReference type="InterPro" id="IPR000073">
    <property type="entry name" value="AB_hydrolase_1"/>
</dbReference>
<gene>
    <name evidence="2" type="ORF">DFR24_4306</name>
</gene>
<comment type="caution">
    <text evidence="2">The sequence shown here is derived from an EMBL/GenBank/DDBJ whole genome shotgun (WGS) entry which is preliminary data.</text>
</comment>
<sequence length="455" mass="49454">MEPPQTRYATAAGAQIAYQTLGAGPIDLVFIGGQLTQIDLIWDLPEMERFLRRLANFSRVILFDRRGAGISDPLAAGDTPDAEHWAADLLCVLDAVKATQVALLAERDACAVAFHLAAHHPQRIASLVLGNPSARFSVAPDYPEGEPEASAEQLCALLSEHWGTEKLVSVTVPSRADDAAFRRLAARFQRASATPLRAAAHYRQFLNLDSRALLPRVTCPTLLLHRPQLPLFHSGRHARYVERNVAGSRRVELPGSSLFFTFEHADEALGAIEEFLTGAREHADAGRSLLTVLFTDVVGSTKLASELGDAAWRDLVARVQQMLQTRVDRFRGRVVDTAGDGLFAVFETPTSALRCAQALHDAASAMNIGIRTGLHAGECEVSGESVRGLVVHIGARVAGEARPHEIWVTGTLRDLVAGSDFEFARRGNFRLKGVEGARRLFALARPEPGEDEADD</sequence>
<dbReference type="AlphaFoldDB" id="A0A4R7NYP5"/>
<dbReference type="Pfam" id="PF00561">
    <property type="entry name" value="Abhydrolase_1"/>
    <property type="match status" value="1"/>
</dbReference>
<feature type="domain" description="Guanylate cyclase" evidence="1">
    <location>
        <begin position="291"/>
        <end position="398"/>
    </location>
</feature>
<keyword evidence="3" id="KW-1185">Reference proteome</keyword>
<dbReference type="OrthoDB" id="7055710at2"/>
<dbReference type="SMART" id="SM00044">
    <property type="entry name" value="CYCc"/>
    <property type="match status" value="1"/>
</dbReference>
<dbReference type="Gene3D" id="3.40.50.1820">
    <property type="entry name" value="alpha/beta hydrolase"/>
    <property type="match status" value="1"/>
</dbReference>
<organism evidence="2 3">
    <name type="scientific">Panacagrimonas perspica</name>
    <dbReference type="NCBI Taxonomy" id="381431"/>
    <lineage>
        <taxon>Bacteria</taxon>
        <taxon>Pseudomonadati</taxon>
        <taxon>Pseudomonadota</taxon>
        <taxon>Gammaproteobacteria</taxon>
        <taxon>Nevskiales</taxon>
        <taxon>Nevskiaceae</taxon>
        <taxon>Panacagrimonas</taxon>
    </lineage>
</organism>
<dbReference type="GO" id="GO:0009190">
    <property type="term" value="P:cyclic nucleotide biosynthetic process"/>
    <property type="evidence" value="ECO:0007669"/>
    <property type="project" value="InterPro"/>
</dbReference>
<evidence type="ECO:0000313" key="2">
    <source>
        <dbReference type="EMBL" id="TDU25861.1"/>
    </source>
</evidence>
<name>A0A4R7NYP5_9GAMM</name>
<accession>A0A4R7NYP5</accession>
<dbReference type="CDD" id="cd07302">
    <property type="entry name" value="CHD"/>
    <property type="match status" value="1"/>
</dbReference>
<dbReference type="EMBL" id="SOBT01000011">
    <property type="protein sequence ID" value="TDU25861.1"/>
    <property type="molecule type" value="Genomic_DNA"/>
</dbReference>
<evidence type="ECO:0000259" key="1">
    <source>
        <dbReference type="PROSITE" id="PS50125"/>
    </source>
</evidence>
<dbReference type="SUPFAM" id="SSF55073">
    <property type="entry name" value="Nucleotide cyclase"/>
    <property type="match status" value="1"/>
</dbReference>
<dbReference type="InterPro" id="IPR001054">
    <property type="entry name" value="A/G_cyclase"/>
</dbReference>
<dbReference type="GO" id="GO:0035556">
    <property type="term" value="P:intracellular signal transduction"/>
    <property type="evidence" value="ECO:0007669"/>
    <property type="project" value="InterPro"/>
</dbReference>
<evidence type="ECO:0000313" key="3">
    <source>
        <dbReference type="Proteomes" id="UP000295341"/>
    </source>
</evidence>
<dbReference type="PANTHER" id="PTHR43433">
    <property type="entry name" value="HYDROLASE, ALPHA/BETA FOLD FAMILY PROTEIN"/>
    <property type="match status" value="1"/>
</dbReference>
<dbReference type="RefSeq" id="WP_133883442.1">
    <property type="nucleotide sequence ID" value="NZ_MWIN01000013.1"/>
</dbReference>